<dbReference type="OrthoDB" id="10625131at2759"/>
<dbReference type="Proteomes" id="UP000246171">
    <property type="component" value="Unassembled WGS sequence"/>
</dbReference>
<dbReference type="RefSeq" id="XP_025389693.1">
    <property type="nucleotide sequence ID" value="XM_025526939.1"/>
</dbReference>
<evidence type="ECO:0000313" key="3">
    <source>
        <dbReference type="Proteomes" id="UP000246171"/>
    </source>
</evidence>
<dbReference type="EMBL" id="MSFU01000008">
    <property type="protein sequence ID" value="PWY76703.1"/>
    <property type="molecule type" value="Genomic_DNA"/>
</dbReference>
<feature type="compositionally biased region" description="Basic and acidic residues" evidence="1">
    <location>
        <begin position="115"/>
        <end position="134"/>
    </location>
</feature>
<reference evidence="2" key="1">
    <citation type="submission" date="2016-12" db="EMBL/GenBank/DDBJ databases">
        <title>The genomes of Aspergillus section Nigri reveals drivers in fungal speciation.</title>
        <authorList>
            <consortium name="DOE Joint Genome Institute"/>
            <person name="Vesth T.C."/>
            <person name="Nybo J."/>
            <person name="Theobald S."/>
            <person name="Brandl J."/>
            <person name="Frisvad J.C."/>
            <person name="Nielsen K.F."/>
            <person name="Lyhne E.K."/>
            <person name="Kogle M.E."/>
            <person name="Kuo A."/>
            <person name="Riley R."/>
            <person name="Clum A."/>
            <person name="Nolan M."/>
            <person name="Lipzen A."/>
            <person name="Salamov A."/>
            <person name="Henrissat B."/>
            <person name="Wiebenga A."/>
            <person name="De vries R.P."/>
            <person name="Grigoriev I.V."/>
            <person name="Mortensen U.H."/>
            <person name="Andersen M.R."/>
            <person name="Baker S.E."/>
        </authorList>
    </citation>
    <scope>NUCLEOTIDE SEQUENCE</scope>
    <source>
        <strain evidence="2">CBS 122712</strain>
    </source>
</reference>
<name>A0A317VQW8_ASPEC</name>
<gene>
    <name evidence="2" type="ORF">BO83DRAFT_237071</name>
</gene>
<accession>A0A317VQW8</accession>
<feature type="compositionally biased region" description="Basic residues" evidence="1">
    <location>
        <begin position="98"/>
        <end position="108"/>
    </location>
</feature>
<keyword evidence="3" id="KW-1185">Reference proteome</keyword>
<feature type="region of interest" description="Disordered" evidence="1">
    <location>
        <begin position="84"/>
        <end position="151"/>
    </location>
</feature>
<protein>
    <submittedName>
        <fullName evidence="2">Uncharacterized protein</fullName>
    </submittedName>
</protein>
<organism evidence="2 3">
    <name type="scientific">Aspergillus eucalypticola (strain CBS 122712 / IBT 29274)</name>
    <dbReference type="NCBI Taxonomy" id="1448314"/>
    <lineage>
        <taxon>Eukaryota</taxon>
        <taxon>Fungi</taxon>
        <taxon>Dikarya</taxon>
        <taxon>Ascomycota</taxon>
        <taxon>Pezizomycotina</taxon>
        <taxon>Eurotiomycetes</taxon>
        <taxon>Eurotiomycetidae</taxon>
        <taxon>Eurotiales</taxon>
        <taxon>Aspergillaceae</taxon>
        <taxon>Aspergillus</taxon>
        <taxon>Aspergillus subgen. Circumdati</taxon>
    </lineage>
</organism>
<dbReference type="GeneID" id="37048901"/>
<evidence type="ECO:0000256" key="1">
    <source>
        <dbReference type="SAM" id="MobiDB-lite"/>
    </source>
</evidence>
<proteinExistence type="predicted"/>
<sequence length="151" mass="16904">MGCNSSCISDYERFPSIAASCALRRVQSESNPSLAVSLLIPQFQLLLFQSKSRPSRTLAGRLTQTTGLTDTIPCELIDWFCTFNPPSLSGEKSDKEKKNKGKKKGKKQPKPEGIFSERVKRETPKSTREKEKRLQNAPPGQPSAYFFATIY</sequence>
<dbReference type="AlphaFoldDB" id="A0A317VQW8"/>
<comment type="caution">
    <text evidence="2">The sequence shown here is derived from an EMBL/GenBank/DDBJ whole genome shotgun (WGS) entry which is preliminary data.</text>
</comment>
<dbReference type="VEuPathDB" id="FungiDB:BO83DRAFT_237071"/>
<evidence type="ECO:0000313" key="2">
    <source>
        <dbReference type="EMBL" id="PWY76703.1"/>
    </source>
</evidence>